<evidence type="ECO:0000256" key="4">
    <source>
        <dbReference type="ARBA" id="ARBA00023002"/>
    </source>
</evidence>
<dbReference type="InterPro" id="IPR033138">
    <property type="entry name" value="Cu_oxidase_CS"/>
</dbReference>
<feature type="domain" description="Plastocyanin-like" evidence="9">
    <location>
        <begin position="100"/>
        <end position="143"/>
    </location>
</feature>
<dbReference type="InterPro" id="IPR045087">
    <property type="entry name" value="Cu-oxidase_fam"/>
</dbReference>
<dbReference type="PANTHER" id="PTHR11709">
    <property type="entry name" value="MULTI-COPPER OXIDASE"/>
    <property type="match status" value="1"/>
</dbReference>
<dbReference type="EMBL" id="JAIXMP010000021">
    <property type="protein sequence ID" value="KAI9256618.1"/>
    <property type="molecule type" value="Genomic_DNA"/>
</dbReference>
<sequence>MEKEEDGAQFHHHEQQQDEPLLKHGRDANNNNDDSFVDDVFTSLSGQKEKRIELDWSITYTFANPDGKFERQVIGVNGHWPPPIVEAELEDTVTIHNGSSIPPGASRTYKYHMQQTGTYWIHSHVQAQYLDGLRTPLIIHDPDDPYQNKYDEEIIITLSDWYHDDSRSNAKWFLSKENLDESGIIGDRLNPKYYFEPGKTYRLRIINVSEFITYYFSIDGHEFDVIEVDGAYTEPYRTKNFYVTIAQRMSILVKARNTTDLNYLIHADMDPTQFDERPDSLQLNITTPIFYDSTHMSFAPSEDIGIKSKFDDFNLRSLADVKAVDTDTVFNITVEQQIVIDGLNRGMINRIPFINSLTPTLFTELTMGELANNSKVYGSQGNAYITKYLDMIELVVNNFDEDAHPFHMHGHKFQVVVRSTKERQWYDGVNKVGKWNLAKPVYRDTIRIQAYGFVVLRYRSDNPGAWLFHCHIDWHFYSGMGIVLIEAPAQAQERMSIDPLLAEQCRQQGKFASGNAAGKEGLDLSGAPHGIFLPDDKPLIPPEEDGDGNE</sequence>
<feature type="region of interest" description="Disordered" evidence="6">
    <location>
        <begin position="516"/>
        <end position="550"/>
    </location>
</feature>
<accession>A0AAD5JW47</accession>
<evidence type="ECO:0000259" key="9">
    <source>
        <dbReference type="Pfam" id="PF07732"/>
    </source>
</evidence>
<comment type="caution">
    <text evidence="10">The sequence shown here is derived from an EMBL/GenBank/DDBJ whole genome shotgun (WGS) entry which is preliminary data.</text>
</comment>
<dbReference type="PROSITE" id="PS00080">
    <property type="entry name" value="MULTICOPPER_OXIDASE2"/>
    <property type="match status" value="1"/>
</dbReference>
<evidence type="ECO:0000313" key="11">
    <source>
        <dbReference type="Proteomes" id="UP001209540"/>
    </source>
</evidence>
<feature type="domain" description="Plastocyanin-like" evidence="7">
    <location>
        <begin position="152"/>
        <end position="277"/>
    </location>
</feature>
<dbReference type="PANTHER" id="PTHR11709:SF361">
    <property type="entry name" value="IRON TRANSPORT MULTICOPPER OXIDASE FET3"/>
    <property type="match status" value="1"/>
</dbReference>
<name>A0AAD5JW47_9FUNG</name>
<dbReference type="CDD" id="cd13877">
    <property type="entry name" value="CuRO_2_Fet3p_like"/>
    <property type="match status" value="1"/>
</dbReference>
<reference evidence="10" key="1">
    <citation type="journal article" date="2022" name="IScience">
        <title>Evolution of zygomycete secretomes and the origins of terrestrial fungal ecologies.</title>
        <authorList>
            <person name="Chang Y."/>
            <person name="Wang Y."/>
            <person name="Mondo S."/>
            <person name="Ahrendt S."/>
            <person name="Andreopoulos W."/>
            <person name="Barry K."/>
            <person name="Beard J."/>
            <person name="Benny G.L."/>
            <person name="Blankenship S."/>
            <person name="Bonito G."/>
            <person name="Cuomo C."/>
            <person name="Desiro A."/>
            <person name="Gervers K.A."/>
            <person name="Hundley H."/>
            <person name="Kuo A."/>
            <person name="LaButti K."/>
            <person name="Lang B.F."/>
            <person name="Lipzen A."/>
            <person name="O'Donnell K."/>
            <person name="Pangilinan J."/>
            <person name="Reynolds N."/>
            <person name="Sandor L."/>
            <person name="Smith M.E."/>
            <person name="Tsang A."/>
            <person name="Grigoriev I.V."/>
            <person name="Stajich J.E."/>
            <person name="Spatafora J.W."/>
        </authorList>
    </citation>
    <scope>NUCLEOTIDE SEQUENCE</scope>
    <source>
        <strain evidence="10">RSA 2281</strain>
    </source>
</reference>
<evidence type="ECO:0000313" key="10">
    <source>
        <dbReference type="EMBL" id="KAI9256618.1"/>
    </source>
</evidence>
<dbReference type="Pfam" id="PF07732">
    <property type="entry name" value="Cu-oxidase_3"/>
    <property type="match status" value="1"/>
</dbReference>
<feature type="compositionally biased region" description="Basic and acidic residues" evidence="6">
    <location>
        <begin position="1"/>
        <end position="27"/>
    </location>
</feature>
<dbReference type="AlphaFoldDB" id="A0AAD5JW47"/>
<dbReference type="Pfam" id="PF07731">
    <property type="entry name" value="Cu-oxidase_2"/>
    <property type="match status" value="1"/>
</dbReference>
<gene>
    <name evidence="10" type="ORF">BDA99DRAFT_606764</name>
</gene>
<dbReference type="GO" id="GO:0010106">
    <property type="term" value="P:cellular response to iron ion starvation"/>
    <property type="evidence" value="ECO:0007669"/>
    <property type="project" value="TreeGrafter"/>
</dbReference>
<dbReference type="InterPro" id="IPR001117">
    <property type="entry name" value="Cu-oxidase_2nd"/>
</dbReference>
<dbReference type="InterPro" id="IPR002355">
    <property type="entry name" value="Cu_oxidase_Cu_BS"/>
</dbReference>
<dbReference type="InterPro" id="IPR011706">
    <property type="entry name" value="Cu-oxidase_C"/>
</dbReference>
<dbReference type="Proteomes" id="UP001209540">
    <property type="component" value="Unassembled WGS sequence"/>
</dbReference>
<dbReference type="GO" id="GO:0004322">
    <property type="term" value="F:ferroxidase activity"/>
    <property type="evidence" value="ECO:0007669"/>
    <property type="project" value="TreeGrafter"/>
</dbReference>
<dbReference type="InterPro" id="IPR044130">
    <property type="entry name" value="CuRO_2_Fet3-like"/>
</dbReference>
<dbReference type="PROSITE" id="PS00079">
    <property type="entry name" value="MULTICOPPER_OXIDASE1"/>
    <property type="match status" value="2"/>
</dbReference>
<dbReference type="InterPro" id="IPR008972">
    <property type="entry name" value="Cupredoxin"/>
</dbReference>
<reference evidence="10" key="2">
    <citation type="submission" date="2023-02" db="EMBL/GenBank/DDBJ databases">
        <authorList>
            <consortium name="DOE Joint Genome Institute"/>
            <person name="Mondo S.J."/>
            <person name="Chang Y."/>
            <person name="Wang Y."/>
            <person name="Ahrendt S."/>
            <person name="Andreopoulos W."/>
            <person name="Barry K."/>
            <person name="Beard J."/>
            <person name="Benny G.L."/>
            <person name="Blankenship S."/>
            <person name="Bonito G."/>
            <person name="Cuomo C."/>
            <person name="Desiro A."/>
            <person name="Gervers K.A."/>
            <person name="Hundley H."/>
            <person name="Kuo A."/>
            <person name="LaButti K."/>
            <person name="Lang B.F."/>
            <person name="Lipzen A."/>
            <person name="O'Donnell K."/>
            <person name="Pangilinan J."/>
            <person name="Reynolds N."/>
            <person name="Sandor L."/>
            <person name="Smith M.W."/>
            <person name="Tsang A."/>
            <person name="Grigoriev I.V."/>
            <person name="Stajich J.E."/>
            <person name="Spatafora J.W."/>
        </authorList>
    </citation>
    <scope>NUCLEOTIDE SEQUENCE</scope>
    <source>
        <strain evidence="10">RSA 2281</strain>
    </source>
</reference>
<keyword evidence="5" id="KW-0186">Copper</keyword>
<evidence type="ECO:0000256" key="2">
    <source>
        <dbReference type="ARBA" id="ARBA00022723"/>
    </source>
</evidence>
<evidence type="ECO:0000256" key="1">
    <source>
        <dbReference type="ARBA" id="ARBA00010609"/>
    </source>
</evidence>
<dbReference type="InterPro" id="IPR011707">
    <property type="entry name" value="Cu-oxidase-like_N"/>
</dbReference>
<keyword evidence="11" id="KW-1185">Reference proteome</keyword>
<protein>
    <submittedName>
        <fullName evidence="10">Cupredoxin</fullName>
    </submittedName>
</protein>
<dbReference type="GO" id="GO:0033573">
    <property type="term" value="C:high-affinity iron permease complex"/>
    <property type="evidence" value="ECO:0007669"/>
    <property type="project" value="TreeGrafter"/>
</dbReference>
<dbReference type="SUPFAM" id="SSF49503">
    <property type="entry name" value="Cupredoxins"/>
    <property type="match status" value="3"/>
</dbReference>
<keyword evidence="4" id="KW-0560">Oxidoreductase</keyword>
<evidence type="ECO:0000259" key="8">
    <source>
        <dbReference type="Pfam" id="PF07731"/>
    </source>
</evidence>
<proteinExistence type="inferred from homology"/>
<feature type="region of interest" description="Disordered" evidence="6">
    <location>
        <begin position="1"/>
        <end position="34"/>
    </location>
</feature>
<evidence type="ECO:0000259" key="7">
    <source>
        <dbReference type="Pfam" id="PF00394"/>
    </source>
</evidence>
<keyword evidence="3" id="KW-0732">Signal</keyword>
<dbReference type="Gene3D" id="2.60.40.420">
    <property type="entry name" value="Cupredoxins - blue copper proteins"/>
    <property type="match status" value="4"/>
</dbReference>
<evidence type="ECO:0000256" key="5">
    <source>
        <dbReference type="ARBA" id="ARBA00023008"/>
    </source>
</evidence>
<feature type="domain" description="Plastocyanin-like" evidence="8">
    <location>
        <begin position="361"/>
        <end position="489"/>
    </location>
</feature>
<dbReference type="GO" id="GO:0005507">
    <property type="term" value="F:copper ion binding"/>
    <property type="evidence" value="ECO:0007669"/>
    <property type="project" value="InterPro"/>
</dbReference>
<dbReference type="Pfam" id="PF00394">
    <property type="entry name" value="Cu-oxidase"/>
    <property type="match status" value="1"/>
</dbReference>
<comment type="similarity">
    <text evidence="1">Belongs to the multicopper oxidase family.</text>
</comment>
<evidence type="ECO:0000256" key="6">
    <source>
        <dbReference type="SAM" id="MobiDB-lite"/>
    </source>
</evidence>
<keyword evidence="2" id="KW-0479">Metal-binding</keyword>
<dbReference type="GO" id="GO:0033215">
    <property type="term" value="P:reductive iron assimilation"/>
    <property type="evidence" value="ECO:0007669"/>
    <property type="project" value="TreeGrafter"/>
</dbReference>
<evidence type="ECO:0000256" key="3">
    <source>
        <dbReference type="ARBA" id="ARBA00022729"/>
    </source>
</evidence>
<organism evidence="10 11">
    <name type="scientific">Phascolomyces articulosus</name>
    <dbReference type="NCBI Taxonomy" id="60185"/>
    <lineage>
        <taxon>Eukaryota</taxon>
        <taxon>Fungi</taxon>
        <taxon>Fungi incertae sedis</taxon>
        <taxon>Mucoromycota</taxon>
        <taxon>Mucoromycotina</taxon>
        <taxon>Mucoromycetes</taxon>
        <taxon>Mucorales</taxon>
        <taxon>Lichtheimiaceae</taxon>
        <taxon>Phascolomyces</taxon>
    </lineage>
</organism>